<dbReference type="Pfam" id="PF06580">
    <property type="entry name" value="His_kinase"/>
    <property type="match status" value="1"/>
</dbReference>
<dbReference type="KEGG" id="csc:Csac_2546"/>
<dbReference type="InterPro" id="IPR050640">
    <property type="entry name" value="Bact_2-comp_sensor_kinase"/>
</dbReference>
<keyword evidence="10" id="KW-0902">Two-component regulatory system</keyword>
<keyword evidence="2" id="KW-1003">Cell membrane</keyword>
<keyword evidence="15" id="KW-1185">Reference proteome</keyword>
<evidence type="ECO:0000256" key="5">
    <source>
        <dbReference type="ARBA" id="ARBA00022692"/>
    </source>
</evidence>
<evidence type="ECO:0000256" key="4">
    <source>
        <dbReference type="ARBA" id="ARBA00022679"/>
    </source>
</evidence>
<evidence type="ECO:0000256" key="1">
    <source>
        <dbReference type="ARBA" id="ARBA00004651"/>
    </source>
</evidence>
<keyword evidence="4" id="KW-0808">Transferase</keyword>
<dbReference type="GO" id="GO:0005886">
    <property type="term" value="C:plasma membrane"/>
    <property type="evidence" value="ECO:0007669"/>
    <property type="project" value="UniProtKB-SubCell"/>
</dbReference>
<dbReference type="PANTHER" id="PTHR34220">
    <property type="entry name" value="SENSOR HISTIDINE KINASE YPDA"/>
    <property type="match status" value="1"/>
</dbReference>
<dbReference type="STRING" id="351627.Csac_2546"/>
<evidence type="ECO:0000256" key="8">
    <source>
        <dbReference type="ARBA" id="ARBA00022840"/>
    </source>
</evidence>
<evidence type="ECO:0000256" key="6">
    <source>
        <dbReference type="ARBA" id="ARBA00022741"/>
    </source>
</evidence>
<evidence type="ECO:0000256" key="9">
    <source>
        <dbReference type="ARBA" id="ARBA00022989"/>
    </source>
</evidence>
<evidence type="ECO:0000256" key="10">
    <source>
        <dbReference type="ARBA" id="ARBA00023012"/>
    </source>
</evidence>
<feature type="domain" description="HAMP" evidence="13">
    <location>
        <begin position="314"/>
        <end position="366"/>
    </location>
</feature>
<name>A4XMI4_CALS8</name>
<dbReference type="Gene3D" id="3.30.565.10">
    <property type="entry name" value="Histidine kinase-like ATPase, C-terminal domain"/>
    <property type="match status" value="1"/>
</dbReference>
<dbReference type="AlphaFoldDB" id="A4XMI4"/>
<sequence>MVKNVVKKWNDIKLKSKLLIAFLLLMIVPIMIIFTLTYINLKSSTLEKFLHYNNVLFENAIVESENTLREVEDLKYDFILDDKFMADLSKVSARYLENNKDLEDSFFYTYTLNKMNEFISTKSIVQSVQIINKSSEIYFFSKLQGDVPYTTEDQIRKDFFKEIIKMEGKYVNGKYDKFRNVYVVGCELFTKDKIQPVGELLVSFDLSFVRQIIDKYRLNEGGFYIFDNTTNEFIFKSTDKYTNVAKNIIYGNNYIKASKFMELKQTGELLNWTYIYVVPETILMNNFAYTRRLLVLIFIILTIFACGFALFVSESITSPIQRLIAQMKKVKDGSLKVEKVIERKDEIGELINNFYQMINRINELVIKVYEEEIARKNAEINLLYMQLNPHFLYNTLDTINALAELNRNKDISLLAVSLAKFLRMNMSLNKSLVTVEQEIEHVKYYLTIMKIRFNDKLDYKIEVDEELNKILVPKHLILPFVENSIVHGFENKKENARIVIKVEEHNERIRIEIIDNGKGIQPQKLEDIKRHLQKESIGIHNVLKRLEIFYKENYYFDISSKFGYWTKVTVEIPFKLLWEEKANV</sequence>
<protein>
    <submittedName>
        <fullName evidence="14">Signal transduction histidine kinase, LytS</fullName>
    </submittedName>
</protein>
<keyword evidence="7 14" id="KW-0418">Kinase</keyword>
<keyword evidence="8" id="KW-0067">ATP-binding</keyword>
<dbReference type="Pfam" id="PF00672">
    <property type="entry name" value="HAMP"/>
    <property type="match status" value="1"/>
</dbReference>
<keyword evidence="3" id="KW-0597">Phosphoprotein</keyword>
<dbReference type="Gene3D" id="6.10.340.10">
    <property type="match status" value="1"/>
</dbReference>
<evidence type="ECO:0000256" key="3">
    <source>
        <dbReference type="ARBA" id="ARBA00022553"/>
    </source>
</evidence>
<keyword evidence="11 12" id="KW-0472">Membrane</keyword>
<dbReference type="CDD" id="cd06225">
    <property type="entry name" value="HAMP"/>
    <property type="match status" value="1"/>
</dbReference>
<accession>A4XMI4</accession>
<dbReference type="OrthoDB" id="9809348at2"/>
<dbReference type="SMART" id="SM00304">
    <property type="entry name" value="HAMP"/>
    <property type="match status" value="1"/>
</dbReference>
<proteinExistence type="predicted"/>
<dbReference type="HOGENOM" id="CLU_020473_6_1_9"/>
<evidence type="ECO:0000256" key="2">
    <source>
        <dbReference type="ARBA" id="ARBA00022475"/>
    </source>
</evidence>
<dbReference type="GO" id="GO:0000155">
    <property type="term" value="F:phosphorelay sensor kinase activity"/>
    <property type="evidence" value="ECO:0007669"/>
    <property type="project" value="InterPro"/>
</dbReference>
<dbReference type="eggNOG" id="COG2972">
    <property type="taxonomic scope" value="Bacteria"/>
</dbReference>
<dbReference type="RefSeq" id="WP_011918035.1">
    <property type="nucleotide sequence ID" value="NC_009437.1"/>
</dbReference>
<evidence type="ECO:0000256" key="11">
    <source>
        <dbReference type="ARBA" id="ARBA00023136"/>
    </source>
</evidence>
<evidence type="ECO:0000256" key="7">
    <source>
        <dbReference type="ARBA" id="ARBA00022777"/>
    </source>
</evidence>
<keyword evidence="6" id="KW-0547">Nucleotide-binding</keyword>
<dbReference type="Pfam" id="PF02518">
    <property type="entry name" value="HATPase_c"/>
    <property type="match status" value="1"/>
</dbReference>
<dbReference type="SUPFAM" id="SSF158472">
    <property type="entry name" value="HAMP domain-like"/>
    <property type="match status" value="1"/>
</dbReference>
<organism evidence="14 15">
    <name type="scientific">Caldicellulosiruptor saccharolyticus (strain ATCC 43494 / DSM 8903 / Tp8T 6331)</name>
    <dbReference type="NCBI Taxonomy" id="351627"/>
    <lineage>
        <taxon>Bacteria</taxon>
        <taxon>Bacillati</taxon>
        <taxon>Bacillota</taxon>
        <taxon>Bacillota incertae sedis</taxon>
        <taxon>Caldicellulosiruptorales</taxon>
        <taxon>Caldicellulosiruptoraceae</taxon>
        <taxon>Caldicellulosiruptor</taxon>
    </lineage>
</organism>
<evidence type="ECO:0000256" key="12">
    <source>
        <dbReference type="SAM" id="Phobius"/>
    </source>
</evidence>
<dbReference type="InterPro" id="IPR003660">
    <property type="entry name" value="HAMP_dom"/>
</dbReference>
<dbReference type="EMBL" id="CP000679">
    <property type="protein sequence ID" value="ABP68119.1"/>
    <property type="molecule type" value="Genomic_DNA"/>
</dbReference>
<feature type="transmembrane region" description="Helical" evidence="12">
    <location>
        <begin position="20"/>
        <end position="41"/>
    </location>
</feature>
<dbReference type="Proteomes" id="UP000000256">
    <property type="component" value="Chromosome"/>
</dbReference>
<gene>
    <name evidence="14" type="ordered locus">Csac_2546</name>
</gene>
<dbReference type="InterPro" id="IPR036890">
    <property type="entry name" value="HATPase_C_sf"/>
</dbReference>
<keyword evidence="5 12" id="KW-0812">Transmembrane</keyword>
<feature type="transmembrane region" description="Helical" evidence="12">
    <location>
        <begin position="293"/>
        <end position="312"/>
    </location>
</feature>
<dbReference type="SUPFAM" id="SSF55874">
    <property type="entry name" value="ATPase domain of HSP90 chaperone/DNA topoisomerase II/histidine kinase"/>
    <property type="match status" value="1"/>
</dbReference>
<dbReference type="PANTHER" id="PTHR34220:SF11">
    <property type="entry name" value="SENSOR PROTEIN KINASE HPTS"/>
    <property type="match status" value="1"/>
</dbReference>
<dbReference type="PROSITE" id="PS50885">
    <property type="entry name" value="HAMP"/>
    <property type="match status" value="1"/>
</dbReference>
<reference evidence="14 15" key="1">
    <citation type="journal article" date="2008" name="Appl. Environ. Microbiol.">
        <title>Hydrogenomics of the extremely thermophilic bacterium Caldicellulosiruptor saccharolyticus.</title>
        <authorList>
            <person name="van de Werken H.J."/>
            <person name="Verhaart M.R."/>
            <person name="VanFossen A.L."/>
            <person name="Willquist K."/>
            <person name="Lewis D.L."/>
            <person name="Nichols J.D."/>
            <person name="Goorissen H.P."/>
            <person name="Mongodin E.F."/>
            <person name="Nelson K.E."/>
            <person name="van Niel E.W."/>
            <person name="Stams A.J."/>
            <person name="Ward D.E."/>
            <person name="de Vos W.M."/>
            <person name="van der Oost J."/>
            <person name="Kelly R.M."/>
            <person name="Kengen S.W."/>
        </authorList>
    </citation>
    <scope>NUCLEOTIDE SEQUENCE [LARGE SCALE GENOMIC DNA]</scope>
    <source>
        <strain evidence="15">ATCC 43494 / DSM 8903 / Tp8T 6331</strain>
    </source>
</reference>
<evidence type="ECO:0000259" key="13">
    <source>
        <dbReference type="PROSITE" id="PS50885"/>
    </source>
</evidence>
<evidence type="ECO:0000313" key="15">
    <source>
        <dbReference type="Proteomes" id="UP000000256"/>
    </source>
</evidence>
<keyword evidence="9 12" id="KW-1133">Transmembrane helix</keyword>
<dbReference type="InterPro" id="IPR003594">
    <property type="entry name" value="HATPase_dom"/>
</dbReference>
<dbReference type="InterPro" id="IPR010559">
    <property type="entry name" value="Sig_transdc_His_kin_internal"/>
</dbReference>
<comment type="subcellular location">
    <subcellularLocation>
        <location evidence="1">Cell membrane</location>
        <topology evidence="1">Multi-pass membrane protein</topology>
    </subcellularLocation>
</comment>
<evidence type="ECO:0000313" key="14">
    <source>
        <dbReference type="EMBL" id="ABP68119.1"/>
    </source>
</evidence>
<dbReference type="GO" id="GO:0005524">
    <property type="term" value="F:ATP binding"/>
    <property type="evidence" value="ECO:0007669"/>
    <property type="project" value="UniProtKB-KW"/>
</dbReference>